<evidence type="ECO:0000313" key="12">
    <source>
        <dbReference type="Proteomes" id="UP000269883"/>
    </source>
</evidence>
<feature type="transmembrane region" description="Helical" evidence="9">
    <location>
        <begin position="169"/>
        <end position="193"/>
    </location>
</feature>
<evidence type="ECO:0000256" key="3">
    <source>
        <dbReference type="ARBA" id="ARBA00022475"/>
    </source>
</evidence>
<dbReference type="EMBL" id="AP017378">
    <property type="protein sequence ID" value="BBD09036.1"/>
    <property type="molecule type" value="Genomic_DNA"/>
</dbReference>
<dbReference type="Pfam" id="PF02665">
    <property type="entry name" value="Nitrate_red_gam"/>
    <property type="match status" value="1"/>
</dbReference>
<feature type="transmembrane region" description="Helical" evidence="9">
    <location>
        <begin position="129"/>
        <end position="149"/>
    </location>
</feature>
<comment type="subcellular location">
    <subcellularLocation>
        <location evidence="1">Cell membrane</location>
        <topology evidence="1">Multi-pass membrane protein</topology>
    </subcellularLocation>
</comment>
<dbReference type="GO" id="GO:0005886">
    <property type="term" value="C:plasma membrane"/>
    <property type="evidence" value="ECO:0007669"/>
    <property type="project" value="UniProtKB-SubCell"/>
</dbReference>
<evidence type="ECO:0000256" key="6">
    <source>
        <dbReference type="ARBA" id="ARBA00022989"/>
    </source>
</evidence>
<sequence>MNALYSLFAVFVLILVGMGGTAAGMTHLFGVVIPYLAIAIFFVGFVAKVIGWAKSPVPFRIPTTGGQMKSHDWIRHSKLDNPQTTGQTIARMALEILCFRSLFRNLAVQRFGSTEDGVDMKVRYASSKWLWGFALLFHYSFLIVFVRHFRLFTDPVPGFLSGLEFFDGLLQLGVPTLYLTDVFLVLGATFLLLRRALLPQVRYISLVADYFPLFLILSVACSGIMMRYFGKTDIMAVKELTMGLFSFAPAAHIEGIGAIFYIHLFLVCVLIAYFPFSKLMHLGGVFLSPTRNLPNDNRAKHHRNPWNDPNVKAHSYADYEDEFREKMVEAGLPVEKGLDEAAQTEAQ</sequence>
<dbReference type="InterPro" id="IPR023234">
    <property type="entry name" value="NarG-like_domain"/>
</dbReference>
<dbReference type="GO" id="GO:0009055">
    <property type="term" value="F:electron transfer activity"/>
    <property type="evidence" value="ECO:0007669"/>
    <property type="project" value="TreeGrafter"/>
</dbReference>
<dbReference type="PANTHER" id="PTHR30598">
    <property type="entry name" value="NITRATE REDUCTASE PRIVATE CHAPERONE, REDOX ENZYME MATURATION PROTEIN REMP FAMILY"/>
    <property type="match status" value="1"/>
</dbReference>
<dbReference type="AlphaFoldDB" id="A0A2Z6B0V6"/>
<keyword evidence="3" id="KW-1003">Cell membrane</keyword>
<evidence type="ECO:0000259" key="10">
    <source>
        <dbReference type="Pfam" id="PF02665"/>
    </source>
</evidence>
<keyword evidence="7" id="KW-0560">Oxidoreductase</keyword>
<dbReference type="SUPFAM" id="SSF103501">
    <property type="entry name" value="Respiratory nitrate reductase 1 gamma chain"/>
    <property type="match status" value="1"/>
</dbReference>
<dbReference type="PANTHER" id="PTHR30598:SF3">
    <property type="entry name" value="RESPIRATORY NITRATE REDUCTASE 1 GAMMA CHAIN"/>
    <property type="match status" value="1"/>
</dbReference>
<keyword evidence="2" id="KW-0813">Transport</keyword>
<keyword evidence="5" id="KW-0249">Electron transport</keyword>
<dbReference type="Gene3D" id="1.20.950.20">
    <property type="entry name" value="Transmembrane di-heme cytochromes, Chain C"/>
    <property type="match status" value="1"/>
</dbReference>
<gene>
    <name evidence="11" type="ORF">DFE_2310</name>
</gene>
<proteinExistence type="predicted"/>
<dbReference type="GO" id="GO:0008940">
    <property type="term" value="F:nitrate reductase activity"/>
    <property type="evidence" value="ECO:0007669"/>
    <property type="project" value="TreeGrafter"/>
</dbReference>
<evidence type="ECO:0000256" key="4">
    <source>
        <dbReference type="ARBA" id="ARBA00022692"/>
    </source>
</evidence>
<reference evidence="11 12" key="1">
    <citation type="journal article" date="2018" name="Sci. Adv.">
        <title>Multi-heme cytochromes provide a pathway for survival in energy-limited environments.</title>
        <authorList>
            <person name="Deng X."/>
            <person name="Dohmae N."/>
            <person name="Nealson K.H."/>
            <person name="Hashimoto K."/>
            <person name="Okamoto A."/>
        </authorList>
    </citation>
    <scope>NUCLEOTIDE SEQUENCE [LARGE SCALE GENOMIC DNA]</scope>
    <source>
        <strain evidence="11 12">IS5</strain>
    </source>
</reference>
<accession>A0A2Z6B0V6</accession>
<dbReference type="GO" id="GO:0019645">
    <property type="term" value="P:anaerobic electron transport chain"/>
    <property type="evidence" value="ECO:0007669"/>
    <property type="project" value="TreeGrafter"/>
</dbReference>
<evidence type="ECO:0000313" key="11">
    <source>
        <dbReference type="EMBL" id="BBD09036.1"/>
    </source>
</evidence>
<protein>
    <submittedName>
        <fullName evidence="11">Nitrate reductase subunit gamma</fullName>
    </submittedName>
</protein>
<organism evidence="11 12">
    <name type="scientific">Desulfovibrio ferrophilus</name>
    <dbReference type="NCBI Taxonomy" id="241368"/>
    <lineage>
        <taxon>Bacteria</taxon>
        <taxon>Pseudomonadati</taxon>
        <taxon>Thermodesulfobacteriota</taxon>
        <taxon>Desulfovibrionia</taxon>
        <taxon>Desulfovibrionales</taxon>
        <taxon>Desulfovibrionaceae</taxon>
        <taxon>Desulfovibrio</taxon>
    </lineage>
</organism>
<evidence type="ECO:0000256" key="9">
    <source>
        <dbReference type="SAM" id="Phobius"/>
    </source>
</evidence>
<feature type="transmembrane region" description="Helical" evidence="9">
    <location>
        <begin position="33"/>
        <end position="53"/>
    </location>
</feature>
<evidence type="ECO:0000256" key="5">
    <source>
        <dbReference type="ARBA" id="ARBA00022982"/>
    </source>
</evidence>
<dbReference type="InterPro" id="IPR051936">
    <property type="entry name" value="Heme-iron_electron_transfer"/>
</dbReference>
<evidence type="ECO:0000256" key="2">
    <source>
        <dbReference type="ARBA" id="ARBA00022448"/>
    </source>
</evidence>
<evidence type="ECO:0000256" key="7">
    <source>
        <dbReference type="ARBA" id="ARBA00023002"/>
    </source>
</evidence>
<evidence type="ECO:0000256" key="8">
    <source>
        <dbReference type="ARBA" id="ARBA00023136"/>
    </source>
</evidence>
<keyword evidence="6 9" id="KW-1133">Transmembrane helix</keyword>
<keyword evidence="12" id="KW-1185">Reference proteome</keyword>
<dbReference type="NCBIfam" id="NF038037">
    <property type="entry name" value="cytob_DsrM"/>
    <property type="match status" value="1"/>
</dbReference>
<evidence type="ECO:0000256" key="1">
    <source>
        <dbReference type="ARBA" id="ARBA00004651"/>
    </source>
</evidence>
<feature type="transmembrane region" description="Helical" evidence="9">
    <location>
        <begin position="250"/>
        <end position="274"/>
    </location>
</feature>
<name>A0A2Z6B0V6_9BACT</name>
<dbReference type="InterPro" id="IPR036197">
    <property type="entry name" value="NarG-like_sf"/>
</dbReference>
<feature type="domain" description="NarG-like" evidence="10">
    <location>
        <begin position="127"/>
        <end position="282"/>
    </location>
</feature>
<feature type="transmembrane region" description="Helical" evidence="9">
    <location>
        <begin position="205"/>
        <end position="230"/>
    </location>
</feature>
<keyword evidence="8 9" id="KW-0472">Membrane</keyword>
<dbReference type="KEGG" id="dfl:DFE_2310"/>
<dbReference type="GO" id="GO:0020037">
    <property type="term" value="F:heme binding"/>
    <property type="evidence" value="ECO:0007669"/>
    <property type="project" value="TreeGrafter"/>
</dbReference>
<dbReference type="Proteomes" id="UP000269883">
    <property type="component" value="Chromosome"/>
</dbReference>
<keyword evidence="4 9" id="KW-0812">Transmembrane</keyword>
<dbReference type="InterPro" id="IPR047660">
    <property type="entry name" value="DsrM"/>
</dbReference>
<dbReference type="RefSeq" id="WP_126379669.1">
    <property type="nucleotide sequence ID" value="NZ_AP017378.1"/>
</dbReference>
<dbReference type="OrthoDB" id="9769404at2"/>